<reference evidence="2" key="1">
    <citation type="submission" date="2018-01" db="EMBL/GenBank/DDBJ databases">
        <title>An insight into the sialome of Amazonian anophelines.</title>
        <authorList>
            <person name="Ribeiro J.M."/>
            <person name="Scarpassa V."/>
            <person name="Calvo E."/>
        </authorList>
    </citation>
    <scope>NUCLEOTIDE SEQUENCE</scope>
</reference>
<name>A0A2M4DN74_ANODA</name>
<accession>A0A2M4DN74</accession>
<dbReference type="EMBL" id="GGFL01014829">
    <property type="protein sequence ID" value="MBW79007.1"/>
    <property type="molecule type" value="Transcribed_RNA"/>
</dbReference>
<organism evidence="2">
    <name type="scientific">Anopheles darlingi</name>
    <name type="common">Mosquito</name>
    <dbReference type="NCBI Taxonomy" id="43151"/>
    <lineage>
        <taxon>Eukaryota</taxon>
        <taxon>Metazoa</taxon>
        <taxon>Ecdysozoa</taxon>
        <taxon>Arthropoda</taxon>
        <taxon>Hexapoda</taxon>
        <taxon>Insecta</taxon>
        <taxon>Pterygota</taxon>
        <taxon>Neoptera</taxon>
        <taxon>Endopterygota</taxon>
        <taxon>Diptera</taxon>
        <taxon>Nematocera</taxon>
        <taxon>Culicoidea</taxon>
        <taxon>Culicidae</taxon>
        <taxon>Anophelinae</taxon>
        <taxon>Anopheles</taxon>
    </lineage>
</organism>
<feature type="chain" id="PRO_5014837673" evidence="1">
    <location>
        <begin position="19"/>
        <end position="114"/>
    </location>
</feature>
<protein>
    <submittedName>
        <fullName evidence="2">Putative secreted protein</fullName>
    </submittedName>
</protein>
<evidence type="ECO:0000256" key="1">
    <source>
        <dbReference type="SAM" id="SignalP"/>
    </source>
</evidence>
<keyword evidence="1" id="KW-0732">Signal</keyword>
<dbReference type="AlphaFoldDB" id="A0A2M4DN74"/>
<feature type="signal peptide" evidence="1">
    <location>
        <begin position="1"/>
        <end position="18"/>
    </location>
</feature>
<proteinExistence type="predicted"/>
<sequence>MFATRVVAMFVLTKLQLAAPFVPKWFTLQLLRPDRKLLHTHIQEAVVVLRIFRSTSQQQHLGTTRSPFSAAFGIQSWIALEHHREHQQPERPTIAILPRAAWWLLVTAFVLIDR</sequence>
<evidence type="ECO:0000313" key="2">
    <source>
        <dbReference type="EMBL" id="MBW79007.1"/>
    </source>
</evidence>